<accession>W1NEK3</accession>
<reference evidence="2" key="1">
    <citation type="journal article" date="2013" name="Science">
        <title>The Amborella genome and the evolution of flowering plants.</title>
        <authorList>
            <consortium name="Amborella Genome Project"/>
        </authorList>
    </citation>
    <scope>NUCLEOTIDE SEQUENCE [LARGE SCALE GENOMIC DNA]</scope>
</reference>
<evidence type="ECO:0000313" key="2">
    <source>
        <dbReference type="Proteomes" id="UP000017836"/>
    </source>
</evidence>
<keyword evidence="2" id="KW-1185">Reference proteome</keyword>
<dbReference type="HOGENOM" id="CLU_2174409_0_0_1"/>
<gene>
    <name evidence="1" type="ORF">AMTR_s00138p00053610</name>
</gene>
<proteinExistence type="predicted"/>
<name>W1NEK3_AMBTC</name>
<dbReference type="AlphaFoldDB" id="W1NEK3"/>
<evidence type="ECO:0000313" key="1">
    <source>
        <dbReference type="EMBL" id="ERM93828.1"/>
    </source>
</evidence>
<protein>
    <submittedName>
        <fullName evidence="1">Uncharacterized protein</fullName>
    </submittedName>
</protein>
<dbReference type="EMBL" id="KI397561">
    <property type="protein sequence ID" value="ERM93828.1"/>
    <property type="molecule type" value="Genomic_DNA"/>
</dbReference>
<sequence>MKAVCKWMGGHLPDPTWIRTQFGLSPSDTDLTHQVASGLNSHTQIGIGLSPTQHQLTRRRLGWTQIQLGRGMLDPDPSCGVHFLWTGFASQNQRTQTARIYEGSNSFPKG</sequence>
<dbReference type="Proteomes" id="UP000017836">
    <property type="component" value="Unassembled WGS sequence"/>
</dbReference>
<dbReference type="Gramene" id="ERM93828">
    <property type="protein sequence ID" value="ERM93828"/>
    <property type="gene ID" value="AMTR_s00138p00053610"/>
</dbReference>
<organism evidence="1 2">
    <name type="scientific">Amborella trichopoda</name>
    <dbReference type="NCBI Taxonomy" id="13333"/>
    <lineage>
        <taxon>Eukaryota</taxon>
        <taxon>Viridiplantae</taxon>
        <taxon>Streptophyta</taxon>
        <taxon>Embryophyta</taxon>
        <taxon>Tracheophyta</taxon>
        <taxon>Spermatophyta</taxon>
        <taxon>Magnoliopsida</taxon>
        <taxon>Amborellales</taxon>
        <taxon>Amborellaceae</taxon>
        <taxon>Amborella</taxon>
    </lineage>
</organism>